<dbReference type="PANTHER" id="PTHR24032">
    <property type="entry name" value="EGF-LIKE DOMAIN-CONTAINING PROTEIN-RELATED-RELATED"/>
    <property type="match status" value="1"/>
</dbReference>
<dbReference type="GeneID" id="14867793"/>
<dbReference type="OrthoDB" id="24398at2759"/>
<dbReference type="InterPro" id="IPR054484">
    <property type="entry name" value="ComC_SSD"/>
</dbReference>
<feature type="compositionally biased region" description="Low complexity" evidence="1">
    <location>
        <begin position="574"/>
        <end position="588"/>
    </location>
</feature>
<feature type="region of interest" description="Disordered" evidence="1">
    <location>
        <begin position="573"/>
        <end position="599"/>
    </location>
</feature>
<sequence>MNFILRSIDVASQKNIVVTVNIVSDIMRSIILKGYVGAYLLNLSNTTSLNQISIAGFGSKISPPISFPNFPKLLTLQYSRSNITTYNSFHPSLESFYVSEDLTFNQIPNVQVPSTLKSISFTYNNLIGTIPDVFQNSVGLDLDVSYNQKLTGSIPESLCHASYLNIINTNITSLPQCFWCYINNPRVIQTDLPFPIGFTCSLMISSNIYYTELGRVNITGSFLGWGYDDPSSNFTITPIIPNEIMAIKFRNPSKFPLIQKPYQVSTSASLGFSDITFLEIALNPVTSVVVQYPIYLQIIFGGNFNPYLGHNITLMGTNCLIALLDQFTIHCRVSVDTIPSSFNLFQINLTNVYQSKTVLSSYQQKYPKVKSFSFNQKQVRANTTMTMIGNFGFFFASSQITINQGEATCTTVSINATVLVCTISNNFKGGVANISVQVDSYSTWNETFIETLSTSCEETTHNCWGNGQCSVAGTCVCNDIGFYQDCSKPYPMVTSGEYNQTLQMVNLYGDFGPYGQAGPNVMINNSVPCNVVFTSQTLLNCTVQSPLQPGLASVSLVVDTIPYNRSSVFLVTRSPTNSSTTSTSTSTTSGGGGPTPQEQCEKDTNHCFGNGQCNVYGQCLCNRNYNPDDNCKTLFSNATIHPNATAPTASFEIDGITFDFQVVAIQEIGLDGEILKEMLTNNWNVNITNTSTLTTATYQLNNTDTRSVLYNITSVIATISYSPQERDVTFGPQLLHINPNSIKLAININNWVYSSHLATLLVLLETKTNENQQTVTMYSLMVDL</sequence>
<evidence type="ECO:0000259" key="2">
    <source>
        <dbReference type="Pfam" id="PF22933"/>
    </source>
</evidence>
<dbReference type="InterPro" id="IPR053331">
    <property type="entry name" value="EGF-like_comC"/>
</dbReference>
<reference evidence="4" key="1">
    <citation type="journal article" date="2011" name="Genome Res.">
        <title>Phylogeny-wide analysis of social amoeba genomes highlights ancient origins for complex intercellular communication.</title>
        <authorList>
            <person name="Heidel A.J."/>
            <person name="Lawal H.M."/>
            <person name="Felder M."/>
            <person name="Schilde C."/>
            <person name="Helps N.R."/>
            <person name="Tunggal B."/>
            <person name="Rivero F."/>
            <person name="John U."/>
            <person name="Schleicher M."/>
            <person name="Eichinger L."/>
            <person name="Platzer M."/>
            <person name="Noegel A.A."/>
            <person name="Schaap P."/>
            <person name="Gloeckner G."/>
        </authorList>
    </citation>
    <scope>NUCLEOTIDE SEQUENCE [LARGE SCALE GENOMIC DNA]</scope>
    <source>
        <strain evidence="4">SH3</strain>
    </source>
</reference>
<dbReference type="InterPro" id="IPR013783">
    <property type="entry name" value="Ig-like_fold"/>
</dbReference>
<dbReference type="SUPFAM" id="SSF81296">
    <property type="entry name" value="E set domains"/>
    <property type="match status" value="1"/>
</dbReference>
<dbReference type="KEGG" id="dfa:DFA_09566"/>
<dbReference type="InterPro" id="IPR014756">
    <property type="entry name" value="Ig_E-set"/>
</dbReference>
<protein>
    <recommendedName>
        <fullName evidence="2">ComC supersandwich domain-containing protein</fullName>
    </recommendedName>
</protein>
<name>F4Q7Z7_CACFS</name>
<dbReference type="CDD" id="cd00603">
    <property type="entry name" value="IPT_PCSR"/>
    <property type="match status" value="1"/>
</dbReference>
<keyword evidence="4" id="KW-1185">Reference proteome</keyword>
<evidence type="ECO:0000313" key="4">
    <source>
        <dbReference type="Proteomes" id="UP000007797"/>
    </source>
</evidence>
<dbReference type="RefSeq" id="XP_004352222.1">
    <property type="nucleotide sequence ID" value="XM_004352170.1"/>
</dbReference>
<evidence type="ECO:0000256" key="1">
    <source>
        <dbReference type="SAM" id="MobiDB-lite"/>
    </source>
</evidence>
<proteinExistence type="predicted"/>
<dbReference type="PANTHER" id="PTHR24032:SF16">
    <property type="entry name" value="EGF-LIKE DOMAIN-CONTAINING PROTEIN"/>
    <property type="match status" value="1"/>
</dbReference>
<organism evidence="3 4">
    <name type="scientific">Cavenderia fasciculata</name>
    <name type="common">Slime mold</name>
    <name type="synonym">Dictyostelium fasciculatum</name>
    <dbReference type="NCBI Taxonomy" id="261658"/>
    <lineage>
        <taxon>Eukaryota</taxon>
        <taxon>Amoebozoa</taxon>
        <taxon>Evosea</taxon>
        <taxon>Eumycetozoa</taxon>
        <taxon>Dictyostelia</taxon>
        <taxon>Acytosteliales</taxon>
        <taxon>Cavenderiaceae</taxon>
        <taxon>Cavenderia</taxon>
    </lineage>
</organism>
<dbReference type="Pfam" id="PF22933">
    <property type="entry name" value="ComC_SSD"/>
    <property type="match status" value="1"/>
</dbReference>
<dbReference type="InterPro" id="IPR032675">
    <property type="entry name" value="LRR_dom_sf"/>
</dbReference>
<feature type="domain" description="ComC supersandwich" evidence="2">
    <location>
        <begin position="636"/>
        <end position="772"/>
    </location>
</feature>
<dbReference type="Gene3D" id="2.60.40.10">
    <property type="entry name" value="Immunoglobulins"/>
    <property type="match status" value="1"/>
</dbReference>
<dbReference type="SUPFAM" id="SSF52058">
    <property type="entry name" value="L domain-like"/>
    <property type="match status" value="1"/>
</dbReference>
<dbReference type="AlphaFoldDB" id="F4Q7Z7"/>
<dbReference type="EMBL" id="GL883025">
    <property type="protein sequence ID" value="EGG15897.1"/>
    <property type="molecule type" value="Genomic_DNA"/>
</dbReference>
<dbReference type="OMA" id="AININNW"/>
<evidence type="ECO:0000313" key="3">
    <source>
        <dbReference type="EMBL" id="EGG15897.1"/>
    </source>
</evidence>
<dbReference type="Gene3D" id="3.80.10.10">
    <property type="entry name" value="Ribonuclease Inhibitor"/>
    <property type="match status" value="1"/>
</dbReference>
<gene>
    <name evidence="3" type="ORF">DFA_09566</name>
</gene>
<accession>F4Q7Z7</accession>
<dbReference type="Proteomes" id="UP000007797">
    <property type="component" value="Unassembled WGS sequence"/>
</dbReference>